<evidence type="ECO:0000256" key="16">
    <source>
        <dbReference type="ARBA" id="ARBA00032338"/>
    </source>
</evidence>
<dbReference type="GO" id="GO:0004888">
    <property type="term" value="F:transmembrane signaling receptor activity"/>
    <property type="evidence" value="ECO:0007669"/>
    <property type="project" value="InterPro"/>
</dbReference>
<feature type="domain" description="Death" evidence="21">
    <location>
        <begin position="227"/>
        <end position="284"/>
    </location>
</feature>
<evidence type="ECO:0000313" key="24">
    <source>
        <dbReference type="Proteomes" id="UP000007754"/>
    </source>
</evidence>
<evidence type="ECO:0000256" key="3">
    <source>
        <dbReference type="ARBA" id="ARBA00015761"/>
    </source>
</evidence>
<dbReference type="KEGG" id="tgu:100231625"/>
<feature type="disulfide bond" evidence="18">
    <location>
        <begin position="87"/>
        <end position="105"/>
    </location>
</feature>
<feature type="chain" id="PRO_5025476883" description="Tumor necrosis factor receptor superfamily member 6" evidence="20">
    <location>
        <begin position="27"/>
        <end position="308"/>
    </location>
</feature>
<dbReference type="GO" id="GO:0005886">
    <property type="term" value="C:plasma membrane"/>
    <property type="evidence" value="ECO:0007669"/>
    <property type="project" value="UniProtKB-SubCell"/>
</dbReference>
<keyword evidence="7" id="KW-0677">Repeat</keyword>
<dbReference type="Ensembl" id="ENSTGUT00000009469.2">
    <property type="protein sequence ID" value="ENSTGUP00000009370.2"/>
    <property type="gene ID" value="ENSTGUG00000023289.1"/>
</dbReference>
<keyword evidence="24" id="KW-1185">Reference proteome</keyword>
<comment type="subcellular location">
    <subcellularLocation>
        <location evidence="1">Cell membrane</location>
        <topology evidence="1">Single-pass type I membrane protein</topology>
    </subcellularLocation>
    <subcellularLocation>
        <location evidence="2">Membrane raft</location>
    </subcellularLocation>
</comment>
<proteinExistence type="predicted"/>
<dbReference type="Proteomes" id="UP000007754">
    <property type="component" value="Chromosome 5"/>
</dbReference>
<feature type="transmembrane region" description="Helical" evidence="19">
    <location>
        <begin position="154"/>
        <end position="176"/>
    </location>
</feature>
<evidence type="ECO:0000256" key="15">
    <source>
        <dbReference type="ARBA" id="ARBA00030181"/>
    </source>
</evidence>
<dbReference type="HOGENOM" id="CLU_2548978_0_0_1"/>
<keyword evidence="11 18" id="KW-1015">Disulfide bond</keyword>
<dbReference type="InterPro" id="IPR000488">
    <property type="entry name" value="Death_dom"/>
</dbReference>
<evidence type="ECO:0000256" key="5">
    <source>
        <dbReference type="ARBA" id="ARBA00022703"/>
    </source>
</evidence>
<dbReference type="InParanoid" id="H0ZFK8"/>
<organism evidence="23 24">
    <name type="scientific">Taeniopygia guttata</name>
    <name type="common">Zebra finch</name>
    <name type="synonym">Poephila guttata</name>
    <dbReference type="NCBI Taxonomy" id="59729"/>
    <lineage>
        <taxon>Eukaryota</taxon>
        <taxon>Metazoa</taxon>
        <taxon>Chordata</taxon>
        <taxon>Craniata</taxon>
        <taxon>Vertebrata</taxon>
        <taxon>Euteleostomi</taxon>
        <taxon>Archelosauria</taxon>
        <taxon>Archosauria</taxon>
        <taxon>Dinosauria</taxon>
        <taxon>Saurischia</taxon>
        <taxon>Theropoda</taxon>
        <taxon>Coelurosauria</taxon>
        <taxon>Aves</taxon>
        <taxon>Neognathae</taxon>
        <taxon>Neoaves</taxon>
        <taxon>Telluraves</taxon>
        <taxon>Australaves</taxon>
        <taxon>Passeriformes</taxon>
        <taxon>Passeroidea</taxon>
        <taxon>Estrildidae</taxon>
        <taxon>Estrildinae</taxon>
        <taxon>Taeniopygia</taxon>
    </lineage>
</organism>
<dbReference type="GO" id="GO:0009986">
    <property type="term" value="C:cell surface"/>
    <property type="evidence" value="ECO:0007669"/>
    <property type="project" value="TreeGrafter"/>
</dbReference>
<evidence type="ECO:0000259" key="22">
    <source>
        <dbReference type="PROSITE" id="PS50050"/>
    </source>
</evidence>
<dbReference type="InterPro" id="IPR008063">
    <property type="entry name" value="Fas_rcpt"/>
</dbReference>
<keyword evidence="10" id="KW-0564">Palmitate</keyword>
<feature type="disulfide bond" evidence="18">
    <location>
        <begin position="84"/>
        <end position="97"/>
    </location>
</feature>
<evidence type="ECO:0000256" key="6">
    <source>
        <dbReference type="ARBA" id="ARBA00022729"/>
    </source>
</evidence>
<reference evidence="23" key="2">
    <citation type="submission" date="2025-08" db="UniProtKB">
        <authorList>
            <consortium name="Ensembl"/>
        </authorList>
    </citation>
    <scope>IDENTIFICATION</scope>
</reference>
<dbReference type="GO" id="GO:0005516">
    <property type="term" value="F:calmodulin binding"/>
    <property type="evidence" value="ECO:0007669"/>
    <property type="project" value="UniProtKB-KW"/>
</dbReference>
<name>H0ZFK8_TAEGU</name>
<dbReference type="Pfam" id="PF00531">
    <property type="entry name" value="Death"/>
    <property type="match status" value="1"/>
</dbReference>
<keyword evidence="12" id="KW-0675">Receptor</keyword>
<evidence type="ECO:0000256" key="20">
    <source>
        <dbReference type="SAM" id="SignalP"/>
    </source>
</evidence>
<evidence type="ECO:0000256" key="2">
    <source>
        <dbReference type="ARBA" id="ARBA00004285"/>
    </source>
</evidence>
<dbReference type="Gene3D" id="2.10.50.10">
    <property type="entry name" value="Tumor Necrosis Factor Receptor, subunit A, domain 2"/>
    <property type="match status" value="2"/>
</dbReference>
<dbReference type="GO" id="GO:0006955">
    <property type="term" value="P:immune response"/>
    <property type="evidence" value="ECO:0007669"/>
    <property type="project" value="InterPro"/>
</dbReference>
<dbReference type="GO" id="GO:0036462">
    <property type="term" value="P:TRAIL-activated apoptotic signaling pathway"/>
    <property type="evidence" value="ECO:0007669"/>
    <property type="project" value="TreeGrafter"/>
</dbReference>
<dbReference type="InterPro" id="IPR011029">
    <property type="entry name" value="DEATH-like_dom_sf"/>
</dbReference>
<evidence type="ECO:0000256" key="4">
    <source>
        <dbReference type="ARBA" id="ARBA00022475"/>
    </source>
</evidence>
<keyword evidence="8" id="KW-0112">Calmodulin-binding</keyword>
<evidence type="ECO:0000256" key="19">
    <source>
        <dbReference type="SAM" id="Phobius"/>
    </source>
</evidence>
<evidence type="ECO:0000256" key="14">
    <source>
        <dbReference type="ARBA" id="ARBA00023288"/>
    </source>
</evidence>
<dbReference type="AlphaFoldDB" id="H0ZFK8"/>
<reference evidence="23" key="3">
    <citation type="submission" date="2025-09" db="UniProtKB">
        <authorList>
            <consortium name="Ensembl"/>
        </authorList>
    </citation>
    <scope>IDENTIFICATION</scope>
</reference>
<keyword evidence="6 20" id="KW-0732">Signal</keyword>
<evidence type="ECO:0000256" key="1">
    <source>
        <dbReference type="ARBA" id="ARBA00004251"/>
    </source>
</evidence>
<evidence type="ECO:0000256" key="13">
    <source>
        <dbReference type="ARBA" id="ARBA00023180"/>
    </source>
</evidence>
<keyword evidence="14" id="KW-0449">Lipoprotein</keyword>
<sequence length="308" mass="34281">MGAVMGAGRAVGLLLVVLLTMPRARANCGQSEYFHQGLCCVFCEAGTFVADHCSASHLKGKCDPCKEGKGFTAHANGLEGCLPCRQCREDQITLRPCTLTQNAECKCKQGYFCDDEGCEICQRASQRYPDGKEVLLNSTDTADRGLINQGKEALVWFIPVLLLSGLGLLVLVAVVVKKLKCNKAASTDKDVEGYLIQEPSQITVKDLSQSELREAFDVFTKEVPPQQWKRLMRTLLQENEIDKIISKFPDNREEQSYQMLLIWKNRLGKKQCIIYLLDALRHIDPKAYSSVSNALKSINIISKVEAED</sequence>
<evidence type="ECO:0000256" key="12">
    <source>
        <dbReference type="ARBA" id="ARBA00023170"/>
    </source>
</evidence>
<dbReference type="STRING" id="59729.ENSTGUP00000009370"/>
<dbReference type="PANTHER" id="PTHR46330">
    <property type="entry name" value="TUMOR NECROSIS FACTOR RECEPTOR SUPERFAMILY MEMBER 10B"/>
    <property type="match status" value="1"/>
</dbReference>
<feature type="domain" description="TNFR-Cys" evidence="22">
    <location>
        <begin position="64"/>
        <end position="105"/>
    </location>
</feature>
<dbReference type="InterPro" id="IPR001368">
    <property type="entry name" value="TNFR/NGFR_Cys_rich_reg"/>
</dbReference>
<protein>
    <recommendedName>
        <fullName evidence="3">Tumor necrosis factor receptor superfamily member 6</fullName>
    </recommendedName>
    <alternativeName>
        <fullName evidence="16">Apo-1 antigen</fullName>
    </alternativeName>
    <alternativeName>
        <fullName evidence="17">Apoptosis-mediating surface antigen FAS</fullName>
    </alternativeName>
    <alternativeName>
        <fullName evidence="15">FASLG receptor</fullName>
    </alternativeName>
</protein>
<dbReference type="SUPFAM" id="SSF47986">
    <property type="entry name" value="DEATH domain"/>
    <property type="match status" value="1"/>
</dbReference>
<dbReference type="Pfam" id="PF00020">
    <property type="entry name" value="TNFR_c6"/>
    <property type="match status" value="1"/>
</dbReference>
<keyword evidence="19" id="KW-0812">Transmembrane</keyword>
<dbReference type="InterPro" id="IPR052491">
    <property type="entry name" value="TNFRSF10"/>
</dbReference>
<keyword evidence="4" id="KW-1003">Cell membrane</keyword>
<dbReference type="SMART" id="SM00208">
    <property type="entry name" value="TNFR"/>
    <property type="match status" value="2"/>
</dbReference>
<dbReference type="OMA" id="IWRKCKP"/>
<dbReference type="PRINTS" id="PR01680">
    <property type="entry name" value="TNFACTORR6"/>
</dbReference>
<keyword evidence="19" id="KW-1133">Transmembrane helix</keyword>
<dbReference type="FunFam" id="2.10.50.10:FF:000004">
    <property type="entry name" value="Tumor necrosis factor receptor superfamily member 6"/>
    <property type="match status" value="1"/>
</dbReference>
<dbReference type="OrthoDB" id="8848202at2759"/>
<evidence type="ECO:0000259" key="21">
    <source>
        <dbReference type="PROSITE" id="PS50017"/>
    </source>
</evidence>
<dbReference type="SMART" id="SM00005">
    <property type="entry name" value="DEATH"/>
    <property type="match status" value="1"/>
</dbReference>
<evidence type="ECO:0000313" key="23">
    <source>
        <dbReference type="Ensembl" id="ENSTGUP00000009370.2"/>
    </source>
</evidence>
<gene>
    <name evidence="23" type="primary">LOC100231625</name>
</gene>
<dbReference type="Gene3D" id="1.10.533.10">
    <property type="entry name" value="Death Domain, Fas"/>
    <property type="match status" value="1"/>
</dbReference>
<feature type="repeat" description="TNFR-Cys" evidence="18">
    <location>
        <begin position="64"/>
        <end position="105"/>
    </location>
</feature>
<dbReference type="PANTHER" id="PTHR46330:SF16">
    <property type="entry name" value="TUMOR NECROSIS FACTOR RECEPTOR SUPERFAMILY MEMBER 22"/>
    <property type="match status" value="1"/>
</dbReference>
<dbReference type="SUPFAM" id="SSF57586">
    <property type="entry name" value="TNF receptor-like"/>
    <property type="match status" value="2"/>
</dbReference>
<keyword evidence="13" id="KW-0325">Glycoprotein</keyword>
<keyword evidence="9 19" id="KW-0472">Membrane</keyword>
<evidence type="ECO:0000256" key="18">
    <source>
        <dbReference type="PROSITE-ProRule" id="PRU00206"/>
    </source>
</evidence>
<dbReference type="GeneTree" id="ENSGT00930000151070"/>
<accession>H0ZFK8</accession>
<reference evidence="23 24" key="1">
    <citation type="journal article" date="2010" name="Nature">
        <title>The genome of a songbird.</title>
        <authorList>
            <person name="Warren W.C."/>
            <person name="Clayton D.F."/>
            <person name="Ellegren H."/>
            <person name="Arnold A.P."/>
            <person name="Hillier L.W."/>
            <person name="Kunstner A."/>
            <person name="Searle S."/>
            <person name="White S."/>
            <person name="Vilella A.J."/>
            <person name="Fairley S."/>
            <person name="Heger A."/>
            <person name="Kong L."/>
            <person name="Ponting C.P."/>
            <person name="Jarvis E.D."/>
            <person name="Mello C.V."/>
            <person name="Minx P."/>
            <person name="Lovell P."/>
            <person name="Velho T.A."/>
            <person name="Ferris M."/>
            <person name="Balakrishnan C.N."/>
            <person name="Sinha S."/>
            <person name="Blatti C."/>
            <person name="London S.E."/>
            <person name="Li Y."/>
            <person name="Lin Y.C."/>
            <person name="George J."/>
            <person name="Sweedler J."/>
            <person name="Southey B."/>
            <person name="Gunaratne P."/>
            <person name="Watson M."/>
            <person name="Nam K."/>
            <person name="Backstrom N."/>
            <person name="Smeds L."/>
            <person name="Nabholz B."/>
            <person name="Itoh Y."/>
            <person name="Whitney O."/>
            <person name="Pfenning A.R."/>
            <person name="Howard J."/>
            <person name="Volker M."/>
            <person name="Skinner B.M."/>
            <person name="Griffin D.K."/>
            <person name="Ye L."/>
            <person name="McLaren W.M."/>
            <person name="Flicek P."/>
            <person name="Quesada V."/>
            <person name="Velasco G."/>
            <person name="Lopez-Otin C."/>
            <person name="Puente X.S."/>
            <person name="Olender T."/>
            <person name="Lancet D."/>
            <person name="Smit A.F."/>
            <person name="Hubley R."/>
            <person name="Konkel M.K."/>
            <person name="Walker J.A."/>
            <person name="Batzer M.A."/>
            <person name="Gu W."/>
            <person name="Pollock D.D."/>
            <person name="Chen L."/>
            <person name="Cheng Z."/>
            <person name="Eichler E.E."/>
            <person name="Stapley J."/>
            <person name="Slate J."/>
            <person name="Ekblom R."/>
            <person name="Birkhead T."/>
            <person name="Burke T."/>
            <person name="Burt D."/>
            <person name="Scharff C."/>
            <person name="Adam I."/>
            <person name="Richard H."/>
            <person name="Sultan M."/>
            <person name="Soldatov A."/>
            <person name="Lehrach H."/>
            <person name="Edwards S.V."/>
            <person name="Yang S.P."/>
            <person name="Li X."/>
            <person name="Graves T."/>
            <person name="Fulton L."/>
            <person name="Nelson J."/>
            <person name="Chinwalla A."/>
            <person name="Hou S."/>
            <person name="Mardis E.R."/>
            <person name="Wilson R.K."/>
        </authorList>
    </citation>
    <scope>NUCLEOTIDE SEQUENCE [LARGE SCALE GENOMIC DNA]</scope>
</reference>
<feature type="signal peptide" evidence="20">
    <location>
        <begin position="1"/>
        <end position="26"/>
    </location>
</feature>
<comment type="caution">
    <text evidence="18">Lacks conserved residue(s) required for the propagation of feature annotation.</text>
</comment>
<dbReference type="GO" id="GO:0043065">
    <property type="term" value="P:positive regulation of apoptotic process"/>
    <property type="evidence" value="ECO:0007669"/>
    <property type="project" value="TreeGrafter"/>
</dbReference>
<evidence type="ECO:0000256" key="7">
    <source>
        <dbReference type="ARBA" id="ARBA00022737"/>
    </source>
</evidence>
<evidence type="ECO:0000256" key="8">
    <source>
        <dbReference type="ARBA" id="ARBA00022860"/>
    </source>
</evidence>
<evidence type="ECO:0000256" key="9">
    <source>
        <dbReference type="ARBA" id="ARBA00023136"/>
    </source>
</evidence>
<dbReference type="PROSITE" id="PS50050">
    <property type="entry name" value="TNFR_NGFR_2"/>
    <property type="match status" value="1"/>
</dbReference>
<evidence type="ECO:0000256" key="10">
    <source>
        <dbReference type="ARBA" id="ARBA00023139"/>
    </source>
</evidence>
<keyword evidence="5" id="KW-0053">Apoptosis</keyword>
<evidence type="ECO:0000256" key="17">
    <source>
        <dbReference type="ARBA" id="ARBA00032502"/>
    </source>
</evidence>
<dbReference type="GO" id="GO:0045121">
    <property type="term" value="C:membrane raft"/>
    <property type="evidence" value="ECO:0007669"/>
    <property type="project" value="UniProtKB-SubCell"/>
</dbReference>
<dbReference type="PROSITE" id="PS50017">
    <property type="entry name" value="DEATH_DOMAIN"/>
    <property type="match status" value="1"/>
</dbReference>
<evidence type="ECO:0000256" key="11">
    <source>
        <dbReference type="ARBA" id="ARBA00023157"/>
    </source>
</evidence>